<gene>
    <name evidence="2" type="ORF">NK718_01705</name>
</gene>
<reference evidence="2 3" key="1">
    <citation type="submission" date="2022-07" db="EMBL/GenBank/DDBJ databases">
        <authorList>
            <person name="Li W.-J."/>
            <person name="Deng Q.-Q."/>
        </authorList>
    </citation>
    <scope>NUCLEOTIDE SEQUENCE [LARGE SCALE GENOMIC DNA]</scope>
    <source>
        <strain evidence="2 3">SYSU M60028</strain>
    </source>
</reference>
<keyword evidence="1" id="KW-0732">Signal</keyword>
<protein>
    <recommendedName>
        <fullName evidence="4">Lipoprotein</fullName>
    </recommendedName>
</protein>
<feature type="chain" id="PRO_5047214856" description="Lipoprotein" evidence="1">
    <location>
        <begin position="25"/>
        <end position="120"/>
    </location>
</feature>
<name>A0ABT1L909_9HYPH</name>
<evidence type="ECO:0000256" key="1">
    <source>
        <dbReference type="SAM" id="SignalP"/>
    </source>
</evidence>
<comment type="caution">
    <text evidence="2">The sequence shown here is derived from an EMBL/GenBank/DDBJ whole genome shotgun (WGS) entry which is preliminary data.</text>
</comment>
<evidence type="ECO:0008006" key="4">
    <source>
        <dbReference type="Google" id="ProtNLM"/>
    </source>
</evidence>
<sequence>MPRPPLFAAALLPLLATLAACNTAAPQASAPQPASSYAGLAPGVSPAGFHLPSGSGCAADVARWKALQDNDLNSGHVNQKVYDQIQGEIAQASSACAAGRSAEASAMVRASRARHGYPQG</sequence>
<dbReference type="EMBL" id="JANCLU010000001">
    <property type="protein sequence ID" value="MCP8937220.1"/>
    <property type="molecule type" value="Genomic_DNA"/>
</dbReference>
<dbReference type="Proteomes" id="UP001205890">
    <property type="component" value="Unassembled WGS sequence"/>
</dbReference>
<proteinExistence type="predicted"/>
<evidence type="ECO:0000313" key="2">
    <source>
        <dbReference type="EMBL" id="MCP8937220.1"/>
    </source>
</evidence>
<feature type="signal peptide" evidence="1">
    <location>
        <begin position="1"/>
        <end position="24"/>
    </location>
</feature>
<organism evidence="2 3">
    <name type="scientific">Alsobacter ponti</name>
    <dbReference type="NCBI Taxonomy" id="2962936"/>
    <lineage>
        <taxon>Bacteria</taxon>
        <taxon>Pseudomonadati</taxon>
        <taxon>Pseudomonadota</taxon>
        <taxon>Alphaproteobacteria</taxon>
        <taxon>Hyphomicrobiales</taxon>
        <taxon>Alsobacteraceae</taxon>
        <taxon>Alsobacter</taxon>
    </lineage>
</organism>
<dbReference type="PROSITE" id="PS51257">
    <property type="entry name" value="PROKAR_LIPOPROTEIN"/>
    <property type="match status" value="1"/>
</dbReference>
<dbReference type="RefSeq" id="WP_254737944.1">
    <property type="nucleotide sequence ID" value="NZ_JANCLU010000001.1"/>
</dbReference>
<keyword evidence="3" id="KW-1185">Reference proteome</keyword>
<accession>A0ABT1L909</accession>
<evidence type="ECO:0000313" key="3">
    <source>
        <dbReference type="Proteomes" id="UP001205890"/>
    </source>
</evidence>